<evidence type="ECO:0000259" key="2">
    <source>
        <dbReference type="PROSITE" id="PS50158"/>
    </source>
</evidence>
<organism evidence="3 4">
    <name type="scientific">Trichogramma brassicae</name>
    <dbReference type="NCBI Taxonomy" id="86971"/>
    <lineage>
        <taxon>Eukaryota</taxon>
        <taxon>Metazoa</taxon>
        <taxon>Ecdysozoa</taxon>
        <taxon>Arthropoda</taxon>
        <taxon>Hexapoda</taxon>
        <taxon>Insecta</taxon>
        <taxon>Pterygota</taxon>
        <taxon>Neoptera</taxon>
        <taxon>Endopterygota</taxon>
        <taxon>Hymenoptera</taxon>
        <taxon>Apocrita</taxon>
        <taxon>Proctotrupomorpha</taxon>
        <taxon>Chalcidoidea</taxon>
        <taxon>Trichogrammatidae</taxon>
        <taxon>Trichogramma</taxon>
    </lineage>
</organism>
<protein>
    <recommendedName>
        <fullName evidence="2">CCHC-type domain-containing protein</fullName>
    </recommendedName>
</protein>
<keyword evidence="4" id="KW-1185">Reference proteome</keyword>
<dbReference type="Pfam" id="PF00098">
    <property type="entry name" value="zf-CCHC"/>
    <property type="match status" value="1"/>
</dbReference>
<keyword evidence="1" id="KW-0479">Metal-binding</keyword>
<dbReference type="AlphaFoldDB" id="A0A6H5I5P6"/>
<reference evidence="3 4" key="1">
    <citation type="submission" date="2020-02" db="EMBL/GenBank/DDBJ databases">
        <authorList>
            <person name="Ferguson B K."/>
        </authorList>
    </citation>
    <scope>NUCLEOTIDE SEQUENCE [LARGE SCALE GENOMIC DNA]</scope>
</reference>
<keyword evidence="1" id="KW-0862">Zinc</keyword>
<evidence type="ECO:0000256" key="1">
    <source>
        <dbReference type="PROSITE-ProRule" id="PRU00047"/>
    </source>
</evidence>
<dbReference type="InterPro" id="IPR001878">
    <property type="entry name" value="Znf_CCHC"/>
</dbReference>
<gene>
    <name evidence="3" type="ORF">TBRA_LOCUS3852</name>
</gene>
<feature type="domain" description="CCHC-type" evidence="2">
    <location>
        <begin position="105"/>
        <end position="120"/>
    </location>
</feature>
<accession>A0A6H5I5P6</accession>
<dbReference type="InterPro" id="IPR036875">
    <property type="entry name" value="Znf_CCHC_sf"/>
</dbReference>
<dbReference type="SUPFAM" id="SSF57756">
    <property type="entry name" value="Retrovirus zinc finger-like domains"/>
    <property type="match status" value="1"/>
</dbReference>
<evidence type="ECO:0000313" key="4">
    <source>
        <dbReference type="Proteomes" id="UP000479190"/>
    </source>
</evidence>
<evidence type="ECO:0000313" key="3">
    <source>
        <dbReference type="EMBL" id="CAB0031896.1"/>
    </source>
</evidence>
<name>A0A6H5I5P6_9HYME</name>
<dbReference type="GO" id="GO:0003676">
    <property type="term" value="F:nucleic acid binding"/>
    <property type="evidence" value="ECO:0007669"/>
    <property type="project" value="InterPro"/>
</dbReference>
<dbReference type="SMART" id="SM00343">
    <property type="entry name" value="ZnF_C2HC"/>
    <property type="match status" value="1"/>
</dbReference>
<dbReference type="PROSITE" id="PS50158">
    <property type="entry name" value="ZF_CCHC"/>
    <property type="match status" value="1"/>
</dbReference>
<dbReference type="Proteomes" id="UP000479190">
    <property type="component" value="Unassembled WGS sequence"/>
</dbReference>
<dbReference type="Gene3D" id="4.10.60.10">
    <property type="entry name" value="Zinc finger, CCHC-type"/>
    <property type="match status" value="1"/>
</dbReference>
<dbReference type="GO" id="GO:0008270">
    <property type="term" value="F:zinc ion binding"/>
    <property type="evidence" value="ECO:0007669"/>
    <property type="project" value="UniProtKB-KW"/>
</dbReference>
<sequence>MIKIRDLDECATKEVIAEALGTSLCAPHLNKEVVKTLRKAYAGTQVAVAALPNNLADRALKLGHIRISWVNCRIGGRKDTPRCCHCWSLGHVSAHWKGSDRSAHCFRCGQSGHRIKDCTNSQTCVFCQEQGAVHDHTSTSQYCPLA</sequence>
<dbReference type="OrthoDB" id="7698093at2759"/>
<dbReference type="EMBL" id="CADCXV010000659">
    <property type="protein sequence ID" value="CAB0031896.1"/>
    <property type="molecule type" value="Genomic_DNA"/>
</dbReference>
<proteinExistence type="predicted"/>
<keyword evidence="1" id="KW-0863">Zinc-finger</keyword>